<dbReference type="GO" id="GO:0000278">
    <property type="term" value="P:mitotic cell cycle"/>
    <property type="evidence" value="ECO:0007669"/>
    <property type="project" value="TreeGrafter"/>
</dbReference>
<dbReference type="InterPro" id="IPR036961">
    <property type="entry name" value="Kinesin_motor_dom_sf"/>
</dbReference>
<keyword evidence="4 8" id="KW-0175">Coiled coil</keyword>
<feature type="coiled-coil region" evidence="8">
    <location>
        <begin position="1030"/>
        <end position="1067"/>
    </location>
</feature>
<keyword evidence="3 7" id="KW-0067">ATP-binding</keyword>
<evidence type="ECO:0000256" key="3">
    <source>
        <dbReference type="ARBA" id="ARBA00022840"/>
    </source>
</evidence>
<comment type="similarity">
    <text evidence="7">Belongs to the TRAFAC class myosin-kinesin ATPase superfamily. Kinesin family.</text>
</comment>
<dbReference type="SMART" id="SM00129">
    <property type="entry name" value="KISc"/>
    <property type="match status" value="1"/>
</dbReference>
<dbReference type="InterPro" id="IPR027640">
    <property type="entry name" value="Kinesin-like_fam"/>
</dbReference>
<dbReference type="GO" id="GO:0005524">
    <property type="term" value="F:ATP binding"/>
    <property type="evidence" value="ECO:0007669"/>
    <property type="project" value="UniProtKB-UniRule"/>
</dbReference>
<dbReference type="OMA" id="WEVHVRY"/>
<dbReference type="OrthoDB" id="21525at2759"/>
<keyword evidence="2 7" id="KW-0547">Nucleotide-binding</keyword>
<gene>
    <name evidence="10" type="ORF">Dbus_chr2Lg1415</name>
</gene>
<feature type="coiled-coil region" evidence="8">
    <location>
        <begin position="1096"/>
        <end position="1193"/>
    </location>
</feature>
<feature type="binding site" evidence="7">
    <location>
        <begin position="81"/>
        <end position="88"/>
    </location>
    <ligand>
        <name>ATP</name>
        <dbReference type="ChEBI" id="CHEBI:30616"/>
    </ligand>
</feature>
<evidence type="ECO:0000256" key="5">
    <source>
        <dbReference type="ARBA" id="ARBA00023175"/>
    </source>
</evidence>
<dbReference type="PROSITE" id="PS50067">
    <property type="entry name" value="KINESIN_MOTOR_2"/>
    <property type="match status" value="1"/>
</dbReference>
<dbReference type="Gene3D" id="3.40.850.10">
    <property type="entry name" value="Kinesin motor domain"/>
    <property type="match status" value="1"/>
</dbReference>
<dbReference type="GO" id="GO:0008017">
    <property type="term" value="F:microtubule binding"/>
    <property type="evidence" value="ECO:0007669"/>
    <property type="project" value="InterPro"/>
</dbReference>
<evidence type="ECO:0000313" key="11">
    <source>
        <dbReference type="Proteomes" id="UP000494163"/>
    </source>
</evidence>
<proteinExistence type="inferred from homology"/>
<evidence type="ECO:0000256" key="7">
    <source>
        <dbReference type="PROSITE-ProRule" id="PRU00283"/>
    </source>
</evidence>
<keyword evidence="6" id="KW-0963">Cytoplasm</keyword>
<dbReference type="GO" id="GO:0003777">
    <property type="term" value="F:microtubule motor activity"/>
    <property type="evidence" value="ECO:0007669"/>
    <property type="project" value="InterPro"/>
</dbReference>
<feature type="coiled-coil region" evidence="8">
    <location>
        <begin position="531"/>
        <end position="621"/>
    </location>
</feature>
<dbReference type="EMBL" id="CP012523">
    <property type="protein sequence ID" value="ALC39330.1"/>
    <property type="molecule type" value="Genomic_DNA"/>
</dbReference>
<evidence type="ECO:0000313" key="10">
    <source>
        <dbReference type="EMBL" id="ALC39330.1"/>
    </source>
</evidence>
<name>A0A0M4EFQ5_DROBS</name>
<dbReference type="STRING" id="30019.A0A0M4EFQ5"/>
<comment type="subcellular location">
    <subcellularLocation>
        <location evidence="1">Cytoplasm</location>
        <location evidence="1">Cytoskeleton</location>
    </subcellularLocation>
</comment>
<keyword evidence="11" id="KW-1185">Reference proteome</keyword>
<keyword evidence="6" id="KW-0206">Cytoskeleton</keyword>
<organism evidence="10 11">
    <name type="scientific">Drosophila busckii</name>
    <name type="common">Fruit fly</name>
    <dbReference type="NCBI Taxonomy" id="30019"/>
    <lineage>
        <taxon>Eukaryota</taxon>
        <taxon>Metazoa</taxon>
        <taxon>Ecdysozoa</taxon>
        <taxon>Arthropoda</taxon>
        <taxon>Hexapoda</taxon>
        <taxon>Insecta</taxon>
        <taxon>Pterygota</taxon>
        <taxon>Neoptera</taxon>
        <taxon>Endopterygota</taxon>
        <taxon>Diptera</taxon>
        <taxon>Brachycera</taxon>
        <taxon>Muscomorpha</taxon>
        <taxon>Ephydroidea</taxon>
        <taxon>Drosophilidae</taxon>
        <taxon>Drosophila</taxon>
    </lineage>
</organism>
<dbReference type="Proteomes" id="UP000494163">
    <property type="component" value="Chromosome 2L"/>
</dbReference>
<dbReference type="PRINTS" id="PR00380">
    <property type="entry name" value="KINESINHEAVY"/>
</dbReference>
<reference evidence="10 11" key="1">
    <citation type="submission" date="2015-08" db="EMBL/GenBank/DDBJ databases">
        <title>Ancestral chromatin configuration constrains chromatin evolution on differentiating sex chromosomes in Drosophila.</title>
        <authorList>
            <person name="Zhou Q."/>
            <person name="Bachtrog D."/>
        </authorList>
    </citation>
    <scope>NUCLEOTIDE SEQUENCE [LARGE SCALE GENOMIC DNA]</scope>
    <source>
        <tissue evidence="10">Whole larvae</tissue>
    </source>
</reference>
<evidence type="ECO:0000256" key="2">
    <source>
        <dbReference type="ARBA" id="ARBA00022741"/>
    </source>
</evidence>
<evidence type="ECO:0000256" key="6">
    <source>
        <dbReference type="ARBA" id="ARBA00023212"/>
    </source>
</evidence>
<feature type="coiled-coil region" evidence="8">
    <location>
        <begin position="663"/>
        <end position="989"/>
    </location>
</feature>
<evidence type="ECO:0000256" key="4">
    <source>
        <dbReference type="ARBA" id="ARBA00023054"/>
    </source>
</evidence>
<accession>A0A0M4EFQ5</accession>
<dbReference type="AlphaFoldDB" id="A0A0M4EFQ5"/>
<dbReference type="GO" id="GO:0007018">
    <property type="term" value="P:microtubule-based movement"/>
    <property type="evidence" value="ECO:0007669"/>
    <property type="project" value="InterPro"/>
</dbReference>
<dbReference type="PANTHER" id="PTHR47968:SF75">
    <property type="entry name" value="CENTROMERE-ASSOCIATED PROTEIN E"/>
    <property type="match status" value="1"/>
</dbReference>
<protein>
    <submittedName>
        <fullName evidence="10">Cmet</fullName>
    </submittedName>
</protein>
<sequence>MSVKSSIQVCIKVRPVEPGQTVLWQVKEERSLQLIDGASEPCAFDYVFDQDCNNQKIFDCMASHIVEACIKGFNGTIFAYGQTSSGKTYTMMGDERNPGVMVLAVKEIFKQIAKQTDRDFLLRVGYIEIYNEKICDLLNKKNQDLKIHESSGMVNVNCEECIITSEEDMLRLLCLGNKERTVGETNMNERSSRSHAIFRIIIESRVTGGDADGAVNQSLLHLVDLAGSERADQTGARGARLKEGGHINKSLHFLSNVIKQLSENIDNRYICYRESKLTRILQASLGGNAFTSIICTIKPSIVEESNSTLSFAMRAKKIKLKPQLNENVSDATMMRRLERQIKTLEGQLAEEKRRNESQVKVSLLEQRIKTDTLKIISSHSLIDQRNRNRRRTWCPASTNLEPLPAVEASAQHKVSNLPKPTFYAEATEANLLKFSNLPKPSFYAGNVHPRIGNAPKTINIMKSLDIAEEEFKPAELHEFGQMPDSMISSQIQLTLTPCPEHLAPQNREKFERELIELQTFSKIEQHINTEWEDLTQKLTTATDKINELQNERADFTKRSNDLQAKVDSYEAQLSELKQTVQRLEMENRAAVDIEFQYESHKSRAERRESELLSAISEKESELLCIIAEKEHFQQTLNELSSEMLRNSKDAHMRSMCPDIESSCEQICNKCQELERMLEEYKQAQSNGKLAAQEKIECECEQLRVEIENTRARLESVQLLYEQMSSDVNERTERCERLSRDVVTAEQSKQSLQAKYVELEQSQQRQEAAWQAMQKDYEAIQLKYAKLQQDYALLERNTALCEQLQQQNEQLQQEITRLKQRVEQVQQQLLQAEEHKEQQTLAAELRARNEELLEKLQHIQAKFDDMQKEYDALSNDLMESVQEGDNLREQCTTLAAQLQQQQQQQAKPVELLTRLQQLEQEISAKNQLIESTECTIQEMREQMKTLEDALLEKSFIVSQVEDYKQQIETLEKHKAEMTLVYEELQEKVKENTINESLQLCNNNSQLDIKQEQLVSVQTTLYNMNGEVFELQAELKQQLSQLGSKNELIQRQQTELAELNERCISMDVQQVELQANVLAKQQQLDRQAEKSALDRTHIDELQACKAQLEETVAQLEQQLKQFQNMELQQQHKAELDAMQLDYLDKIEQSESGYRENLRKYNLEWKESKTEYEQRLEQLRMENAAFVEQLHALESEQKQQMSLERTASVENLKAAE</sequence>
<keyword evidence="5 7" id="KW-0505">Motor protein</keyword>
<dbReference type="GO" id="GO:0005874">
    <property type="term" value="C:microtubule"/>
    <property type="evidence" value="ECO:0007669"/>
    <property type="project" value="TreeGrafter"/>
</dbReference>
<dbReference type="SUPFAM" id="SSF52540">
    <property type="entry name" value="P-loop containing nucleoside triphosphate hydrolases"/>
    <property type="match status" value="1"/>
</dbReference>
<dbReference type="PANTHER" id="PTHR47968">
    <property type="entry name" value="CENTROMERE PROTEIN E"/>
    <property type="match status" value="1"/>
</dbReference>
<evidence type="ECO:0000256" key="1">
    <source>
        <dbReference type="ARBA" id="ARBA00004245"/>
    </source>
</evidence>
<feature type="non-terminal residue" evidence="10">
    <location>
        <position position="1213"/>
    </location>
</feature>
<dbReference type="InterPro" id="IPR027417">
    <property type="entry name" value="P-loop_NTPase"/>
</dbReference>
<feature type="domain" description="Kinesin motor" evidence="9">
    <location>
        <begin position="6"/>
        <end position="318"/>
    </location>
</feature>
<dbReference type="FunFam" id="3.40.850.10:FF:000177">
    <property type="entry name" value="Kinesin-like protein"/>
    <property type="match status" value="1"/>
</dbReference>
<dbReference type="Pfam" id="PF00225">
    <property type="entry name" value="Kinesin"/>
    <property type="match status" value="1"/>
</dbReference>
<evidence type="ECO:0000256" key="8">
    <source>
        <dbReference type="SAM" id="Coils"/>
    </source>
</evidence>
<dbReference type="InterPro" id="IPR001752">
    <property type="entry name" value="Kinesin_motor_dom"/>
</dbReference>
<evidence type="ECO:0000259" key="9">
    <source>
        <dbReference type="PROSITE" id="PS50067"/>
    </source>
</evidence>